<protein>
    <submittedName>
        <fullName evidence="1">Uncharacterized protein</fullName>
    </submittedName>
</protein>
<dbReference type="KEGG" id="vg:23680914"/>
<dbReference type="RefSeq" id="YP_009126105.1">
    <property type="nucleotide sequence ID" value="NC_026606.1"/>
</dbReference>
<dbReference type="EMBL" id="KM879463">
    <property type="protein sequence ID" value="AIZ01759.1"/>
    <property type="molecule type" value="Genomic_DNA"/>
</dbReference>
<evidence type="ECO:0000313" key="1">
    <source>
        <dbReference type="EMBL" id="AIZ01759.1"/>
    </source>
</evidence>
<sequence>MTSGSRHKTVEDSRECLHCGQTRGQVRTEGNGCATVDYEGHCQEDWPQHRWVDWKPQEIPNFIKTEAKHKYVRANLADFQYADCEDTIKGHVYPVTDEDKSFFQAGRCIFCGIEEPTNA</sequence>
<name>A0A0A7HEU9_9CAUD</name>
<organism evidence="1 2">
    <name type="scientific">Arthrobacter phage vB_ArtM-ArV1</name>
    <dbReference type="NCBI Taxonomy" id="1566993"/>
    <lineage>
        <taxon>Viruses</taxon>
        <taxon>Duplodnaviria</taxon>
        <taxon>Heunggongvirae</taxon>
        <taxon>Uroviricota</taxon>
        <taxon>Caudoviricetes</taxon>
        <taxon>Klausavirus</taxon>
        <taxon>Klausavirus ArV1</taxon>
    </lineage>
</organism>
<dbReference type="GeneID" id="23680914"/>
<proteinExistence type="predicted"/>
<gene>
    <name evidence="1" type="ORF">ArV1_072</name>
</gene>
<evidence type="ECO:0000313" key="2">
    <source>
        <dbReference type="Proteomes" id="UP000031071"/>
    </source>
</evidence>
<reference evidence="1 2" key="1">
    <citation type="submission" date="2014-10" db="EMBL/GenBank/DDBJ databases">
        <title>Genome of vB_ArtM-ArV1 - first myovirus infecting Arthrobacter sp.</title>
        <authorList>
            <person name="Simoliunas E."/>
            <person name="Kaliniene L."/>
            <person name="Stasilo M."/>
            <person name="Meskys R."/>
        </authorList>
    </citation>
    <scope>NUCLEOTIDE SEQUENCE [LARGE SCALE GENOMIC DNA]</scope>
</reference>
<keyword evidence="2" id="KW-1185">Reference proteome</keyword>
<accession>A0A0A7HEU9</accession>
<dbReference type="Proteomes" id="UP000031071">
    <property type="component" value="Segment"/>
</dbReference>
<dbReference type="OrthoDB" id="19767at10239"/>